<evidence type="ECO:0000256" key="3">
    <source>
        <dbReference type="ARBA" id="ARBA00022448"/>
    </source>
</evidence>
<evidence type="ECO:0000256" key="1">
    <source>
        <dbReference type="ARBA" id="ARBA00004571"/>
    </source>
</evidence>
<reference evidence="17 18" key="1">
    <citation type="submission" date="2019-04" db="EMBL/GenBank/DDBJ databases">
        <title>Genome of a novel bacterium Candidatus Jettenia ecosi reconstructed from metagenome of an anammox bioreactor.</title>
        <authorList>
            <person name="Mardanov A.V."/>
            <person name="Beletsky A.V."/>
            <person name="Ravin N.V."/>
            <person name="Botchkova E.A."/>
            <person name="Litti Y.V."/>
            <person name="Nozhevnikova A.N."/>
        </authorList>
    </citation>
    <scope>NUCLEOTIDE SEQUENCE [LARGE SCALE GENOMIC DNA]</scope>
    <source>
        <strain evidence="17">J2</strain>
    </source>
</reference>
<evidence type="ECO:0000256" key="8">
    <source>
        <dbReference type="ARBA" id="ARBA00023047"/>
    </source>
</evidence>
<evidence type="ECO:0000256" key="6">
    <source>
        <dbReference type="ARBA" id="ARBA00022692"/>
    </source>
</evidence>
<keyword evidence="10" id="KW-0626">Porin</keyword>
<dbReference type="GO" id="GO:0006811">
    <property type="term" value="P:monoatomic ion transport"/>
    <property type="evidence" value="ECO:0007669"/>
    <property type="project" value="UniProtKB-KW"/>
</dbReference>
<keyword evidence="13" id="KW-0998">Cell outer membrane</keyword>
<evidence type="ECO:0000256" key="7">
    <source>
        <dbReference type="ARBA" id="ARBA00022729"/>
    </source>
</evidence>
<dbReference type="GO" id="GO:0009279">
    <property type="term" value="C:cell outer membrane"/>
    <property type="evidence" value="ECO:0007669"/>
    <property type="project" value="UniProtKB-SubCell"/>
</dbReference>
<keyword evidence="8" id="KW-0625">Polysaccharide transport</keyword>
<dbReference type="PANTHER" id="PTHR33619">
    <property type="entry name" value="POLYSACCHARIDE EXPORT PROTEIN GFCE-RELATED"/>
    <property type="match status" value="1"/>
</dbReference>
<evidence type="ECO:0000256" key="11">
    <source>
        <dbReference type="ARBA" id="ARBA00023136"/>
    </source>
</evidence>
<evidence type="ECO:0000313" key="18">
    <source>
        <dbReference type="Proteomes" id="UP000319783"/>
    </source>
</evidence>
<dbReference type="Pfam" id="PF02563">
    <property type="entry name" value="Poly_export"/>
    <property type="match status" value="1"/>
</dbReference>
<keyword evidence="6" id="KW-0812">Transmembrane</keyword>
<keyword evidence="14" id="KW-0449">Lipoprotein</keyword>
<keyword evidence="12" id="KW-0564">Palmitate</keyword>
<dbReference type="Gene3D" id="3.10.560.10">
    <property type="entry name" value="Outer membrane lipoprotein wza domain like"/>
    <property type="match status" value="1"/>
</dbReference>
<comment type="similarity">
    <text evidence="2">Belongs to the BexD/CtrA/VexA family.</text>
</comment>
<protein>
    <submittedName>
        <fullName evidence="17">Polysaccharide export protein</fullName>
    </submittedName>
</protein>
<sequence>MHFSSVFLYVIKTITYVLISSLFSKVCKKYLVLLILSSPLYSCSYDHHAKKIESNSHPLYENPSKVQIAEEKIESHSEKNQFDYSISGKDVLYITIYNEPELSYDRQTNRSLRVSVDGKITFPLLGEIKVAGLTPSQLEKKLEQLLSNGYLINPHISVIVGDYYGSVCVIGQVKQPGQINLVDRNITIIEAISMAGGFTDIASPDRTHIIRKEDNVEKKIPIKVNKIMRGEKSKDIILKSDDIIVVPEAFF</sequence>
<evidence type="ECO:0000256" key="12">
    <source>
        <dbReference type="ARBA" id="ARBA00023139"/>
    </source>
</evidence>
<evidence type="ECO:0000256" key="13">
    <source>
        <dbReference type="ARBA" id="ARBA00023237"/>
    </source>
</evidence>
<dbReference type="GO" id="GO:0046930">
    <property type="term" value="C:pore complex"/>
    <property type="evidence" value="ECO:0007669"/>
    <property type="project" value="UniProtKB-KW"/>
</dbReference>
<dbReference type="GO" id="GO:0015159">
    <property type="term" value="F:polysaccharide transmembrane transporter activity"/>
    <property type="evidence" value="ECO:0007669"/>
    <property type="project" value="InterPro"/>
</dbReference>
<evidence type="ECO:0000256" key="9">
    <source>
        <dbReference type="ARBA" id="ARBA00023065"/>
    </source>
</evidence>
<dbReference type="EMBL" id="SULG01000128">
    <property type="protein sequence ID" value="TLD40138.1"/>
    <property type="molecule type" value="Genomic_DNA"/>
</dbReference>
<keyword evidence="3" id="KW-0813">Transport</keyword>
<accession>A0A533Q6B6</accession>
<keyword evidence="7" id="KW-0732">Signal</keyword>
<evidence type="ECO:0000313" key="17">
    <source>
        <dbReference type="EMBL" id="TLD40138.1"/>
    </source>
</evidence>
<comment type="subcellular location">
    <subcellularLocation>
        <location evidence="1">Cell outer membrane</location>
        <topology evidence="1">Multi-pass membrane protein</topology>
    </subcellularLocation>
</comment>
<evidence type="ECO:0000256" key="5">
    <source>
        <dbReference type="ARBA" id="ARBA00022597"/>
    </source>
</evidence>
<evidence type="ECO:0000256" key="4">
    <source>
        <dbReference type="ARBA" id="ARBA00022452"/>
    </source>
</evidence>
<evidence type="ECO:0000256" key="10">
    <source>
        <dbReference type="ARBA" id="ARBA00023114"/>
    </source>
</evidence>
<dbReference type="AlphaFoldDB" id="A0A533Q6B6"/>
<comment type="caution">
    <text evidence="17">The sequence shown here is derived from an EMBL/GenBank/DDBJ whole genome shotgun (WGS) entry which is preliminary data.</text>
</comment>
<keyword evidence="9" id="KW-0406">Ion transport</keyword>
<proteinExistence type="inferred from homology"/>
<gene>
    <name evidence="17" type="ORF">JETT_3599</name>
</gene>
<dbReference type="PANTHER" id="PTHR33619:SF3">
    <property type="entry name" value="POLYSACCHARIDE EXPORT PROTEIN GFCE-RELATED"/>
    <property type="match status" value="1"/>
</dbReference>
<evidence type="ECO:0000259" key="16">
    <source>
        <dbReference type="Pfam" id="PF22461"/>
    </source>
</evidence>
<keyword evidence="11" id="KW-0472">Membrane</keyword>
<keyword evidence="5" id="KW-0762">Sugar transport</keyword>
<evidence type="ECO:0000256" key="14">
    <source>
        <dbReference type="ARBA" id="ARBA00023288"/>
    </source>
</evidence>
<feature type="domain" description="SLBB" evidence="16">
    <location>
        <begin position="167"/>
        <end position="246"/>
    </location>
</feature>
<dbReference type="InterPro" id="IPR049712">
    <property type="entry name" value="Poly_export"/>
</dbReference>
<dbReference type="Pfam" id="PF22461">
    <property type="entry name" value="SLBB_2"/>
    <property type="match status" value="1"/>
</dbReference>
<dbReference type="Gene3D" id="3.30.1950.10">
    <property type="entry name" value="wza like domain"/>
    <property type="match status" value="1"/>
</dbReference>
<organism evidence="17 18">
    <name type="scientific">Candidatus Jettenia ecosi</name>
    <dbReference type="NCBI Taxonomy" id="2494326"/>
    <lineage>
        <taxon>Bacteria</taxon>
        <taxon>Pseudomonadati</taxon>
        <taxon>Planctomycetota</taxon>
        <taxon>Candidatus Brocadiia</taxon>
        <taxon>Candidatus Brocadiales</taxon>
        <taxon>Candidatus Brocadiaceae</taxon>
        <taxon>Candidatus Jettenia</taxon>
    </lineage>
</organism>
<dbReference type="Proteomes" id="UP000319783">
    <property type="component" value="Unassembled WGS sequence"/>
</dbReference>
<dbReference type="InterPro" id="IPR003715">
    <property type="entry name" value="Poly_export_N"/>
</dbReference>
<evidence type="ECO:0000256" key="2">
    <source>
        <dbReference type="ARBA" id="ARBA00009450"/>
    </source>
</evidence>
<name>A0A533Q6B6_9BACT</name>
<keyword evidence="4" id="KW-1134">Transmembrane beta strand</keyword>
<dbReference type="InterPro" id="IPR054765">
    <property type="entry name" value="SLBB_dom"/>
</dbReference>
<dbReference type="GO" id="GO:0015288">
    <property type="term" value="F:porin activity"/>
    <property type="evidence" value="ECO:0007669"/>
    <property type="project" value="UniProtKB-KW"/>
</dbReference>
<evidence type="ECO:0000259" key="15">
    <source>
        <dbReference type="Pfam" id="PF02563"/>
    </source>
</evidence>
<feature type="domain" description="Polysaccharide export protein N-terminal" evidence="15">
    <location>
        <begin position="80"/>
        <end position="160"/>
    </location>
</feature>